<proteinExistence type="predicted"/>
<dbReference type="EMBL" id="JAACJM010000023">
    <property type="protein sequence ID" value="KAF5366459.1"/>
    <property type="molecule type" value="Genomic_DNA"/>
</dbReference>
<feature type="region of interest" description="Disordered" evidence="1">
    <location>
        <begin position="163"/>
        <end position="282"/>
    </location>
</feature>
<feature type="compositionally biased region" description="Polar residues" evidence="1">
    <location>
        <begin position="174"/>
        <end position="194"/>
    </location>
</feature>
<feature type="compositionally biased region" description="Low complexity" evidence="1">
    <location>
        <begin position="201"/>
        <end position="222"/>
    </location>
</feature>
<protein>
    <submittedName>
        <fullName evidence="2">Uncharacterized protein</fullName>
    </submittedName>
</protein>
<feature type="compositionally biased region" description="Polar residues" evidence="1">
    <location>
        <begin position="1"/>
        <end position="16"/>
    </location>
</feature>
<sequence>MFSAGSSERPSTSPASGRTDKTSAADLVPPEPTTQPAFVAATCQPTFHAFSPSCAVSTSQWSNAWPTAASAASASSALPIIHAPAISLSNARILYPSTWFWPCSGNGNAQRGNPNQRGMPRNGGNSVNGGGKRNNAPLPRPAWSYGPGIGMGGVLMNGGNSTMNGGGEIIGPRLSSSMRRQSNTSTGSSGNYRPSPNDDVASTASSSTSSSSRWTYTSTASSQQHPLPARPDWAVGLKPDPTLHATNRRHDHSHTNSQNMSPISPPQALSGGSNAASLSAVH</sequence>
<accession>A0A8H5LR77</accession>
<feature type="compositionally biased region" description="Polar residues" evidence="1">
    <location>
        <begin position="107"/>
        <end position="116"/>
    </location>
</feature>
<evidence type="ECO:0000313" key="2">
    <source>
        <dbReference type="EMBL" id="KAF5366459.1"/>
    </source>
</evidence>
<evidence type="ECO:0000313" key="3">
    <source>
        <dbReference type="Proteomes" id="UP000559256"/>
    </source>
</evidence>
<gene>
    <name evidence="2" type="ORF">D9758_009809</name>
</gene>
<dbReference type="AlphaFoldDB" id="A0A8H5LR77"/>
<dbReference type="Proteomes" id="UP000559256">
    <property type="component" value="Unassembled WGS sequence"/>
</dbReference>
<reference evidence="2 3" key="1">
    <citation type="journal article" date="2020" name="ISME J.">
        <title>Uncovering the hidden diversity of litter-decomposition mechanisms in mushroom-forming fungi.</title>
        <authorList>
            <person name="Floudas D."/>
            <person name="Bentzer J."/>
            <person name="Ahren D."/>
            <person name="Johansson T."/>
            <person name="Persson P."/>
            <person name="Tunlid A."/>
        </authorList>
    </citation>
    <scope>NUCLEOTIDE SEQUENCE [LARGE SCALE GENOMIC DNA]</scope>
    <source>
        <strain evidence="2 3">CBS 291.85</strain>
    </source>
</reference>
<feature type="compositionally biased region" description="Low complexity" evidence="1">
    <location>
        <begin position="268"/>
        <end position="282"/>
    </location>
</feature>
<name>A0A8H5LR77_9AGAR</name>
<organism evidence="2 3">
    <name type="scientific">Tetrapyrgos nigripes</name>
    <dbReference type="NCBI Taxonomy" id="182062"/>
    <lineage>
        <taxon>Eukaryota</taxon>
        <taxon>Fungi</taxon>
        <taxon>Dikarya</taxon>
        <taxon>Basidiomycota</taxon>
        <taxon>Agaricomycotina</taxon>
        <taxon>Agaricomycetes</taxon>
        <taxon>Agaricomycetidae</taxon>
        <taxon>Agaricales</taxon>
        <taxon>Marasmiineae</taxon>
        <taxon>Marasmiaceae</taxon>
        <taxon>Tetrapyrgos</taxon>
    </lineage>
</organism>
<feature type="region of interest" description="Disordered" evidence="1">
    <location>
        <begin position="1"/>
        <end position="33"/>
    </location>
</feature>
<feature type="region of interest" description="Disordered" evidence="1">
    <location>
        <begin position="107"/>
        <end position="144"/>
    </location>
</feature>
<keyword evidence="3" id="KW-1185">Reference proteome</keyword>
<comment type="caution">
    <text evidence="2">The sequence shown here is derived from an EMBL/GenBank/DDBJ whole genome shotgun (WGS) entry which is preliminary data.</text>
</comment>
<dbReference type="OrthoDB" id="278430at2759"/>
<evidence type="ECO:0000256" key="1">
    <source>
        <dbReference type="SAM" id="MobiDB-lite"/>
    </source>
</evidence>